<keyword evidence="4" id="KW-1185">Reference proteome</keyword>
<dbReference type="PANTHER" id="PTHR34580">
    <property type="match status" value="1"/>
</dbReference>
<dbReference type="Proteomes" id="UP000323142">
    <property type="component" value="Unassembled WGS sequence"/>
</dbReference>
<dbReference type="Pfam" id="PF13280">
    <property type="entry name" value="WYL"/>
    <property type="match status" value="1"/>
</dbReference>
<dbReference type="InterPro" id="IPR051534">
    <property type="entry name" value="CBASS_pafABC_assoc_protein"/>
</dbReference>
<evidence type="ECO:0000313" key="3">
    <source>
        <dbReference type="EMBL" id="KAA2235881.1"/>
    </source>
</evidence>
<dbReference type="Pfam" id="PF25583">
    <property type="entry name" value="WCX"/>
    <property type="match status" value="1"/>
</dbReference>
<reference evidence="3 4" key="1">
    <citation type="submission" date="2019-09" db="EMBL/GenBank/DDBJ databases">
        <title>Salinarimonas rosea gen. nov., sp. nov., a new member of the a-2 subgroup of the Proteobacteria.</title>
        <authorList>
            <person name="Liu J."/>
        </authorList>
    </citation>
    <scope>NUCLEOTIDE SEQUENCE [LARGE SCALE GENOMIC DNA]</scope>
    <source>
        <strain evidence="3 4">BN140002</strain>
    </source>
</reference>
<proteinExistence type="predicted"/>
<comment type="caution">
    <text evidence="3">The sequence shown here is derived from an EMBL/GenBank/DDBJ whole genome shotgun (WGS) entry which is preliminary data.</text>
</comment>
<accession>A0A5B2VA43</accession>
<gene>
    <name evidence="3" type="ORF">F0L46_17740</name>
</gene>
<dbReference type="PROSITE" id="PS52050">
    <property type="entry name" value="WYL"/>
    <property type="match status" value="1"/>
</dbReference>
<dbReference type="EMBL" id="VUOA01000032">
    <property type="protein sequence ID" value="KAA2235881.1"/>
    <property type="molecule type" value="Genomic_DNA"/>
</dbReference>
<evidence type="ECO:0000259" key="1">
    <source>
        <dbReference type="Pfam" id="PF13280"/>
    </source>
</evidence>
<evidence type="ECO:0000313" key="4">
    <source>
        <dbReference type="Proteomes" id="UP000323142"/>
    </source>
</evidence>
<protein>
    <submittedName>
        <fullName evidence="3">WYL domain-containing protein</fullName>
    </submittedName>
</protein>
<feature type="domain" description="WYL" evidence="1">
    <location>
        <begin position="190"/>
        <end position="259"/>
    </location>
</feature>
<evidence type="ECO:0000259" key="2">
    <source>
        <dbReference type="Pfam" id="PF25583"/>
    </source>
</evidence>
<dbReference type="InterPro" id="IPR057727">
    <property type="entry name" value="WCX_dom"/>
</dbReference>
<organism evidence="3 4">
    <name type="scientific">Salinarimonas soli</name>
    <dbReference type="NCBI Taxonomy" id="1638099"/>
    <lineage>
        <taxon>Bacteria</taxon>
        <taxon>Pseudomonadati</taxon>
        <taxon>Pseudomonadota</taxon>
        <taxon>Alphaproteobacteria</taxon>
        <taxon>Hyphomicrobiales</taxon>
        <taxon>Salinarimonadaceae</taxon>
        <taxon>Salinarimonas</taxon>
    </lineage>
</organism>
<dbReference type="InterPro" id="IPR026881">
    <property type="entry name" value="WYL_dom"/>
</dbReference>
<dbReference type="OrthoDB" id="7626446at2"/>
<dbReference type="PANTHER" id="PTHR34580:SF1">
    <property type="entry name" value="PROTEIN PAFC"/>
    <property type="match status" value="1"/>
</dbReference>
<dbReference type="AlphaFoldDB" id="A0A5B2VA43"/>
<sequence length="371" mass="41875">MKAVRLSCRSRLRQNWTFGLLLLHPMPMRSPDRAPADVCRYSPAERLIRLGLLLSEARGGLTLDQMADQLNVGRRTVERMRDALDRLTGGALVSSFTDDGMKRWTLPSDNIRAFAVPDLDELATLKLAARNLRQQGNYIEAERLERLTLKLEAAMPRPTLRRLEPDVEVLLEASGVLLRPGPRAKVDSHIIDQLQQALLSNRQIRLTYNRRDGGGVSHPRLHPYGFLAGSRDYLVAFNTHPEVQEHRLYVLANIDAVQVLSDTFERDPAFDLSTFASRSFGAFWEGERFDVLWRFNRDAAADARRFHFHPNQVVTDQPDGSVLVAFTAAGLTEMAWHLFTWGDAVEIISPDALKQRFRDCLAAARTALGVP</sequence>
<name>A0A5B2VA43_9HYPH</name>
<reference evidence="3 4" key="2">
    <citation type="submission" date="2019-09" db="EMBL/GenBank/DDBJ databases">
        <authorList>
            <person name="Jin C."/>
        </authorList>
    </citation>
    <scope>NUCLEOTIDE SEQUENCE [LARGE SCALE GENOMIC DNA]</scope>
    <source>
        <strain evidence="3 4">BN140002</strain>
    </source>
</reference>
<feature type="domain" description="WCX" evidence="2">
    <location>
        <begin position="294"/>
        <end position="363"/>
    </location>
</feature>